<evidence type="ECO:0000256" key="2">
    <source>
        <dbReference type="ARBA" id="ARBA00012741"/>
    </source>
</evidence>
<dbReference type="SUPFAM" id="SSF51445">
    <property type="entry name" value="(Trans)glycosidases"/>
    <property type="match status" value="1"/>
</dbReference>
<name>A0ABQ7R3K0_PLUXY</name>
<dbReference type="EMBL" id="JAHIBW010000004">
    <property type="protein sequence ID" value="KAG7311884.1"/>
    <property type="molecule type" value="Genomic_DNA"/>
</dbReference>
<protein>
    <recommendedName>
        <fullName evidence="2">alpha-glucosidase</fullName>
        <ecNumber evidence="2">3.2.1.20</ecNumber>
    </recommendedName>
</protein>
<dbReference type="Gene3D" id="3.90.400.10">
    <property type="entry name" value="Oligo-1,6-glucosidase, Domain 2"/>
    <property type="match status" value="1"/>
</dbReference>
<sequence length="496" mass="52565">MGAIKQISYVRALGADAVILSSLVAKSADCAAPGVLDHTLQDTRYGNIETLTALLDKAKKLELKAVITVPLQTVSSKSEWFGASANRTSGFEDWILWKDGNPDEVPPAEPGVPFWIWHEERKAYWASSNREAILNLCSEGVSAALATAQCAWLRRGFNGVLLTPDYPVDQTCAEKLVRKMAAEAMSCVRASNLETPVILVESSQSPEISARYYADGGVGANSVLSTAMTAAVRPSAPDMALAMYGAILNAPVDGVPTWMTSYTNESRLATRLGNEMVDAINLLTLTLPGAAIIQQGDELGAADTILEMSAAAETCWPEQPSPALAPFSWDDKANAGFTGGNPWIPLSPNYRYANAKTQFNNDGSHAGVVRVAAAMRKSPAIGPHVEIKRLGQAVAVLRWGGHGSLMAVANVGRDQTDAQLSRVPGLPAEMTVAVSSAGSSLSPGSHVSLEKMLKLSPGEAVLLAGAPRHCGGPGPVDKITSKLAEGWQKINKYFNN</sequence>
<organism evidence="4 5">
    <name type="scientific">Plutella xylostella</name>
    <name type="common">Diamondback moth</name>
    <name type="synonym">Plutella maculipennis</name>
    <dbReference type="NCBI Taxonomy" id="51655"/>
    <lineage>
        <taxon>Eukaryota</taxon>
        <taxon>Metazoa</taxon>
        <taxon>Ecdysozoa</taxon>
        <taxon>Arthropoda</taxon>
        <taxon>Hexapoda</taxon>
        <taxon>Insecta</taxon>
        <taxon>Pterygota</taxon>
        <taxon>Neoptera</taxon>
        <taxon>Endopterygota</taxon>
        <taxon>Lepidoptera</taxon>
        <taxon>Glossata</taxon>
        <taxon>Ditrysia</taxon>
        <taxon>Yponomeutoidea</taxon>
        <taxon>Plutellidae</taxon>
        <taxon>Plutella</taxon>
    </lineage>
</organism>
<keyword evidence="5" id="KW-1185">Reference proteome</keyword>
<dbReference type="Gene3D" id="3.20.20.80">
    <property type="entry name" value="Glycosidases"/>
    <property type="match status" value="1"/>
</dbReference>
<dbReference type="EC" id="3.2.1.20" evidence="2"/>
<dbReference type="InterPro" id="IPR006047">
    <property type="entry name" value="GH13_cat_dom"/>
</dbReference>
<reference evidence="4 5" key="1">
    <citation type="submission" date="2021-06" db="EMBL/GenBank/DDBJ databases">
        <title>A haploid diamondback moth (Plutella xylostella L.) genome assembly resolves 31 chromosomes and identifies a diamide resistance mutation.</title>
        <authorList>
            <person name="Ward C.M."/>
            <person name="Perry K.D."/>
            <person name="Baker G."/>
            <person name="Powis K."/>
            <person name="Heckel D.G."/>
            <person name="Baxter S.W."/>
        </authorList>
    </citation>
    <scope>NUCLEOTIDE SEQUENCE [LARGE SCALE GENOMIC DNA]</scope>
    <source>
        <strain evidence="4 5">LV</strain>
        <tissue evidence="4">Single pupa</tissue>
    </source>
</reference>
<evidence type="ECO:0000313" key="4">
    <source>
        <dbReference type="EMBL" id="KAG7311884.1"/>
    </source>
</evidence>
<evidence type="ECO:0000313" key="5">
    <source>
        <dbReference type="Proteomes" id="UP000823941"/>
    </source>
</evidence>
<dbReference type="Gene3D" id="2.60.40.1180">
    <property type="entry name" value="Golgi alpha-mannosidase II"/>
    <property type="match status" value="1"/>
</dbReference>
<dbReference type="PANTHER" id="PTHR10357:SF179">
    <property type="entry name" value="NEUTRAL AND BASIC AMINO ACID TRANSPORT PROTEIN RBAT"/>
    <property type="match status" value="1"/>
</dbReference>
<dbReference type="InterPro" id="IPR045857">
    <property type="entry name" value="O16G_dom_2"/>
</dbReference>
<comment type="caution">
    <text evidence="4">The sequence shown here is derived from an EMBL/GenBank/DDBJ whole genome shotgun (WGS) entry which is preliminary data.</text>
</comment>
<evidence type="ECO:0000256" key="1">
    <source>
        <dbReference type="ARBA" id="ARBA00001657"/>
    </source>
</evidence>
<dbReference type="SMART" id="SM00642">
    <property type="entry name" value="Aamy"/>
    <property type="match status" value="1"/>
</dbReference>
<dbReference type="InterPro" id="IPR017853">
    <property type="entry name" value="GH"/>
</dbReference>
<dbReference type="InterPro" id="IPR013780">
    <property type="entry name" value="Glyco_hydro_b"/>
</dbReference>
<feature type="domain" description="Glycosyl hydrolase family 13 catalytic" evidence="3">
    <location>
        <begin position="2"/>
        <end position="328"/>
    </location>
</feature>
<dbReference type="Proteomes" id="UP000823941">
    <property type="component" value="Chromosome 4"/>
</dbReference>
<accession>A0ABQ7R3K0</accession>
<dbReference type="Pfam" id="PF00128">
    <property type="entry name" value="Alpha-amylase"/>
    <property type="match status" value="1"/>
</dbReference>
<proteinExistence type="predicted"/>
<dbReference type="PANTHER" id="PTHR10357">
    <property type="entry name" value="ALPHA-AMYLASE FAMILY MEMBER"/>
    <property type="match status" value="1"/>
</dbReference>
<comment type="catalytic activity">
    <reaction evidence="1">
        <text>Hydrolysis of terminal, non-reducing (1-&gt;4)-linked alpha-D-glucose residues with release of alpha-D-glucose.</text>
        <dbReference type="EC" id="3.2.1.20"/>
    </reaction>
</comment>
<gene>
    <name evidence="4" type="ORF">JYU34_002969</name>
</gene>
<evidence type="ECO:0000259" key="3">
    <source>
        <dbReference type="SMART" id="SM00642"/>
    </source>
</evidence>